<sequence length="154" mass="17624">MTTKNLVLLVFLISQVFQTGKKFDVPKDILKTFYNPPTCTVPEALASPKKRRLSIDGTVTEIYALISGPNWQRRDLILEDETTKKKICVKLWNEHADAVTYNTKGQQISFKNVEVNIFNNKNQLRTTDLTTITTVSEFVFQTTINVPHINFLFA</sequence>
<name>A0A9Q1CF74_HOLLE</name>
<keyword evidence="1" id="KW-0732">Signal</keyword>
<dbReference type="Gene3D" id="2.40.50.140">
    <property type="entry name" value="Nucleic acid-binding proteins"/>
    <property type="match status" value="1"/>
</dbReference>
<evidence type="ECO:0000313" key="2">
    <source>
        <dbReference type="EMBL" id="KAJ8043565.1"/>
    </source>
</evidence>
<protein>
    <submittedName>
        <fullName evidence="2">Uncharacterized protein</fullName>
    </submittedName>
</protein>
<gene>
    <name evidence="2" type="ORF">HOLleu_10713</name>
</gene>
<comment type="caution">
    <text evidence="2">The sequence shown here is derived from an EMBL/GenBank/DDBJ whole genome shotgun (WGS) entry which is preliminary data.</text>
</comment>
<dbReference type="SUPFAM" id="SSF50249">
    <property type="entry name" value="Nucleic acid-binding proteins"/>
    <property type="match status" value="1"/>
</dbReference>
<feature type="signal peptide" evidence="1">
    <location>
        <begin position="1"/>
        <end position="22"/>
    </location>
</feature>
<dbReference type="AlphaFoldDB" id="A0A9Q1CF74"/>
<proteinExistence type="predicted"/>
<dbReference type="OrthoDB" id="10631986at2759"/>
<feature type="chain" id="PRO_5040302368" evidence="1">
    <location>
        <begin position="23"/>
        <end position="154"/>
    </location>
</feature>
<dbReference type="InterPro" id="IPR012340">
    <property type="entry name" value="NA-bd_OB-fold"/>
</dbReference>
<evidence type="ECO:0000256" key="1">
    <source>
        <dbReference type="SAM" id="SignalP"/>
    </source>
</evidence>
<dbReference type="Proteomes" id="UP001152320">
    <property type="component" value="Chromosome 4"/>
</dbReference>
<accession>A0A9Q1CF74</accession>
<keyword evidence="3" id="KW-1185">Reference proteome</keyword>
<evidence type="ECO:0000313" key="3">
    <source>
        <dbReference type="Proteomes" id="UP001152320"/>
    </source>
</evidence>
<dbReference type="EMBL" id="JAIZAY010000004">
    <property type="protein sequence ID" value="KAJ8043565.1"/>
    <property type="molecule type" value="Genomic_DNA"/>
</dbReference>
<reference evidence="2" key="1">
    <citation type="submission" date="2021-10" db="EMBL/GenBank/DDBJ databases">
        <title>Tropical sea cucumber genome reveals ecological adaptation and Cuvierian tubules defense mechanism.</title>
        <authorList>
            <person name="Chen T."/>
        </authorList>
    </citation>
    <scope>NUCLEOTIDE SEQUENCE</scope>
    <source>
        <strain evidence="2">Nanhai2018</strain>
        <tissue evidence="2">Muscle</tissue>
    </source>
</reference>
<organism evidence="2 3">
    <name type="scientific">Holothuria leucospilota</name>
    <name type="common">Black long sea cucumber</name>
    <name type="synonym">Mertensiothuria leucospilota</name>
    <dbReference type="NCBI Taxonomy" id="206669"/>
    <lineage>
        <taxon>Eukaryota</taxon>
        <taxon>Metazoa</taxon>
        <taxon>Echinodermata</taxon>
        <taxon>Eleutherozoa</taxon>
        <taxon>Echinozoa</taxon>
        <taxon>Holothuroidea</taxon>
        <taxon>Aspidochirotacea</taxon>
        <taxon>Aspidochirotida</taxon>
        <taxon>Holothuriidae</taxon>
        <taxon>Holothuria</taxon>
    </lineage>
</organism>